<feature type="transmembrane region" description="Helical" evidence="4">
    <location>
        <begin position="6"/>
        <end position="32"/>
    </location>
</feature>
<feature type="transmembrane region" description="Helical" evidence="4">
    <location>
        <begin position="233"/>
        <end position="256"/>
    </location>
</feature>
<feature type="domain" description="GGDEF" evidence="5">
    <location>
        <begin position="342"/>
        <end position="486"/>
    </location>
</feature>
<dbReference type="Gene3D" id="6.10.340.10">
    <property type="match status" value="1"/>
</dbReference>
<proteinExistence type="predicted"/>
<evidence type="ECO:0000256" key="4">
    <source>
        <dbReference type="SAM" id="Phobius"/>
    </source>
</evidence>
<dbReference type="InterPro" id="IPR029787">
    <property type="entry name" value="Nucleotide_cyclase"/>
</dbReference>
<evidence type="ECO:0000313" key="7">
    <source>
        <dbReference type="Proteomes" id="UP000572722"/>
    </source>
</evidence>
<reference evidence="6 7" key="1">
    <citation type="submission" date="2019-08" db="EMBL/GenBank/DDBJ databases">
        <title>Draft genome sequencing and comparative genomics of hatchery-associated Vibrios.</title>
        <authorList>
            <person name="Kehlet-Delgado H."/>
            <person name="Mueller R.S."/>
        </authorList>
    </citation>
    <scope>NUCLEOTIDE SEQUENCE [LARGE SCALE GENOMIC DNA]</scope>
    <source>
        <strain evidence="6 7">01-65-5-1</strain>
    </source>
</reference>
<dbReference type="PANTHER" id="PTHR45138:SF9">
    <property type="entry name" value="DIGUANYLATE CYCLASE DGCM-RELATED"/>
    <property type="match status" value="1"/>
</dbReference>
<dbReference type="PANTHER" id="PTHR45138">
    <property type="entry name" value="REGULATORY COMPONENTS OF SENSORY TRANSDUCTION SYSTEM"/>
    <property type="match status" value="1"/>
</dbReference>
<keyword evidence="4" id="KW-1133">Transmembrane helix</keyword>
<keyword evidence="4" id="KW-0472">Membrane</keyword>
<dbReference type="PROSITE" id="PS50887">
    <property type="entry name" value="GGDEF"/>
    <property type="match status" value="1"/>
</dbReference>
<comment type="caution">
    <text evidence="6">The sequence shown here is derived from an EMBL/GenBank/DDBJ whole genome shotgun (WGS) entry which is preliminary data.</text>
</comment>
<keyword evidence="4" id="KW-0812">Transmembrane</keyword>
<dbReference type="InterPro" id="IPR050469">
    <property type="entry name" value="Diguanylate_Cyclase"/>
</dbReference>
<dbReference type="RefSeq" id="WP_253649308.1">
    <property type="nucleotide sequence ID" value="NZ_VTXO01000001.1"/>
</dbReference>
<keyword evidence="3" id="KW-0175">Coiled coil</keyword>
<dbReference type="EMBL" id="VTXO01000001">
    <property type="protein sequence ID" value="NOI79940.1"/>
    <property type="molecule type" value="Genomic_DNA"/>
</dbReference>
<dbReference type="InterPro" id="IPR000160">
    <property type="entry name" value="GGDEF_dom"/>
</dbReference>
<protein>
    <recommendedName>
        <fullName evidence="1">diguanylate cyclase</fullName>
        <ecNumber evidence="1">2.7.7.65</ecNumber>
    </recommendedName>
</protein>
<dbReference type="AlphaFoldDB" id="A0AAE5LH28"/>
<dbReference type="EC" id="2.7.7.65" evidence="1"/>
<comment type="catalytic activity">
    <reaction evidence="2">
        <text>2 GTP = 3',3'-c-di-GMP + 2 diphosphate</text>
        <dbReference type="Rhea" id="RHEA:24898"/>
        <dbReference type="ChEBI" id="CHEBI:33019"/>
        <dbReference type="ChEBI" id="CHEBI:37565"/>
        <dbReference type="ChEBI" id="CHEBI:58805"/>
        <dbReference type="EC" id="2.7.7.65"/>
    </reaction>
</comment>
<dbReference type="Proteomes" id="UP000572722">
    <property type="component" value="Unassembled WGS sequence"/>
</dbReference>
<dbReference type="NCBIfam" id="TIGR00254">
    <property type="entry name" value="GGDEF"/>
    <property type="match status" value="1"/>
</dbReference>
<evidence type="ECO:0000313" key="6">
    <source>
        <dbReference type="EMBL" id="NOI79940.1"/>
    </source>
</evidence>
<dbReference type="SMART" id="SM00267">
    <property type="entry name" value="GGDEF"/>
    <property type="match status" value="1"/>
</dbReference>
<name>A0AAE5LH28_9VIBR</name>
<evidence type="ECO:0000256" key="1">
    <source>
        <dbReference type="ARBA" id="ARBA00012528"/>
    </source>
</evidence>
<dbReference type="SUPFAM" id="SSF55073">
    <property type="entry name" value="Nucleotide cyclase"/>
    <property type="match status" value="1"/>
</dbReference>
<dbReference type="CDD" id="cd01949">
    <property type="entry name" value="GGDEF"/>
    <property type="match status" value="1"/>
</dbReference>
<dbReference type="Pfam" id="PF00990">
    <property type="entry name" value="GGDEF"/>
    <property type="match status" value="1"/>
</dbReference>
<feature type="coiled-coil region" evidence="3">
    <location>
        <begin position="118"/>
        <end position="170"/>
    </location>
</feature>
<gene>
    <name evidence="6" type="ORF">F0237_04610</name>
</gene>
<dbReference type="GO" id="GO:0052621">
    <property type="term" value="F:diguanylate cyclase activity"/>
    <property type="evidence" value="ECO:0007669"/>
    <property type="project" value="UniProtKB-EC"/>
</dbReference>
<evidence type="ECO:0000256" key="2">
    <source>
        <dbReference type="ARBA" id="ARBA00034247"/>
    </source>
</evidence>
<evidence type="ECO:0000259" key="5">
    <source>
        <dbReference type="PROSITE" id="PS50887"/>
    </source>
</evidence>
<dbReference type="InterPro" id="IPR043128">
    <property type="entry name" value="Rev_trsase/Diguanyl_cyclase"/>
</dbReference>
<evidence type="ECO:0000256" key="3">
    <source>
        <dbReference type="SAM" id="Coils"/>
    </source>
</evidence>
<organism evidence="6 7">
    <name type="scientific">Vibrio tubiashii</name>
    <dbReference type="NCBI Taxonomy" id="29498"/>
    <lineage>
        <taxon>Bacteria</taxon>
        <taxon>Pseudomonadati</taxon>
        <taxon>Pseudomonadota</taxon>
        <taxon>Gammaproteobacteria</taxon>
        <taxon>Vibrionales</taxon>
        <taxon>Vibrionaceae</taxon>
        <taxon>Vibrio</taxon>
        <taxon>Vibrio oreintalis group</taxon>
    </lineage>
</organism>
<dbReference type="Gene3D" id="3.30.70.270">
    <property type="match status" value="1"/>
</dbReference>
<accession>A0AAE5LH28</accession>
<sequence length="490" mass="55147">MSDRLFGWMTINQMLFVSHLVLVLSIIFGMSYSRYQNDWSTKVEYLADMSASHLAAYNTFFSGSVAGRNYANLLMQSTLDNLKAMPNLKFAEVSGTSDYLKQTVKVRYSIAKSKGWRLDVTEEEAQMLAIKLVKLESKLAATPTTNAVHIKKLNRLINKLKVDLSVINENLELRSLPIPTIPENLYDSGYYLDEEAGLLYVQVKLRNNNGGYFRAVVDATSLEQLHKELLVRVLYEALVALVISFLLIYLVTFWLVSPVKALALSMKQDIEKIDQSKIPEIKRADEIGDLARSYSSLITKIKNQLRILHNQTETDPLTGIGSRFKYQKHAAKTVQQALHQGEAVYFVMCDIDNFKLFNDSYGHTEGDNALTDVANAMHSLLEPQELGCRLGGEEFVFILSSKVEEKLKERVDELRVAVQNLNIEHCKNSPHDVVTVSIGAVPISSGLHDVTVEQSDQCIQRAIVKADEQLYLGKEAGRNVVMYSQALIIE</sequence>